<dbReference type="KEGG" id="cber:B5D82_12435"/>
<dbReference type="Gene3D" id="2.40.10.220">
    <property type="entry name" value="predicted glycosyltransferase like domains"/>
    <property type="match status" value="1"/>
</dbReference>
<protein>
    <recommendedName>
        <fullName evidence="1">Cyclic diguanosine monophosphate-binding protein</fullName>
        <shortName evidence="1">c-di-GMP-binding protein</shortName>
    </recommendedName>
    <alternativeName>
        <fullName evidence="1">Pilz domain-containing protein</fullName>
    </alternativeName>
</protein>
<dbReference type="EMBL" id="CP020465">
    <property type="protein sequence ID" value="ASP48504.1"/>
    <property type="molecule type" value="Genomic_DNA"/>
</dbReference>
<evidence type="ECO:0000259" key="2">
    <source>
        <dbReference type="Pfam" id="PF07238"/>
    </source>
</evidence>
<dbReference type="Pfam" id="PF07238">
    <property type="entry name" value="PilZ"/>
    <property type="match status" value="1"/>
</dbReference>
<evidence type="ECO:0000256" key="1">
    <source>
        <dbReference type="PIRNR" id="PIRNR028141"/>
    </source>
</evidence>
<comment type="function">
    <text evidence="1">Binds the second messenger bis-(3'-5') cyclic dimeric guanosine monophosphate (c-di-GMP). Can bind two c-di-GMP molecules per monomer. May play a role in bacterial second-messenger regulated processes. Binding to c-di-GMP induces a conformational change of the C- and N-termini resulting in the exposure of a highly negative surface on one side of the protein to a possible effector protein.</text>
</comment>
<gene>
    <name evidence="3" type="ORF">B5D82_12435</name>
</gene>
<proteinExistence type="predicted"/>
<dbReference type="RefSeq" id="WP_081151938.1">
    <property type="nucleotide sequence ID" value="NZ_CP020465.1"/>
</dbReference>
<dbReference type="Proteomes" id="UP000202259">
    <property type="component" value="Chromosome"/>
</dbReference>
<dbReference type="InterPro" id="IPR027021">
    <property type="entry name" value="C-di-GMP_BP_PA4608"/>
</dbReference>
<keyword evidence="4" id="KW-1185">Reference proteome</keyword>
<keyword evidence="1" id="KW-0973">c-di-GMP</keyword>
<dbReference type="SUPFAM" id="SSF141371">
    <property type="entry name" value="PilZ domain-like"/>
    <property type="match status" value="1"/>
</dbReference>
<evidence type="ECO:0000313" key="3">
    <source>
        <dbReference type="EMBL" id="ASP48504.1"/>
    </source>
</evidence>
<accession>A0A222GAV1</accession>
<organism evidence="3 4">
    <name type="scientific">Cognaticolwellia beringensis</name>
    <dbReference type="NCBI Taxonomy" id="1967665"/>
    <lineage>
        <taxon>Bacteria</taxon>
        <taxon>Pseudomonadati</taxon>
        <taxon>Pseudomonadota</taxon>
        <taxon>Gammaproteobacteria</taxon>
        <taxon>Alteromonadales</taxon>
        <taxon>Colwelliaceae</taxon>
        <taxon>Cognaticolwellia</taxon>
    </lineage>
</organism>
<name>A0A222GAV1_9GAMM</name>
<evidence type="ECO:0000313" key="4">
    <source>
        <dbReference type="Proteomes" id="UP000202259"/>
    </source>
</evidence>
<dbReference type="GO" id="GO:0035438">
    <property type="term" value="F:cyclic-di-GMP binding"/>
    <property type="evidence" value="ECO:0007669"/>
    <property type="project" value="InterPro"/>
</dbReference>
<dbReference type="AlphaFoldDB" id="A0A222GAV1"/>
<dbReference type="PIRSF" id="PIRSF028141">
    <property type="entry name" value="C-di-GMP_BP_PA4608"/>
    <property type="match status" value="1"/>
</dbReference>
<dbReference type="OrthoDB" id="5298508at2"/>
<sequence length="119" mass="13471">MQNRRQFTRILFSLQAELAIEQQIFNVNITDISLNGALLSLDTKGETLKGMRGVLSFQLNGFDAKIIMNVTVAHQEVNIIGLRCNNIDIDSVSLLRRLIELNLADDEQFNKELSQLTHT</sequence>
<dbReference type="InterPro" id="IPR009875">
    <property type="entry name" value="PilZ_domain"/>
</dbReference>
<reference evidence="3 4" key="1">
    <citation type="submission" date="2017-08" db="EMBL/GenBank/DDBJ databases">
        <title>Complete genome of Colwellia sp. NB097-1, a psychrophile bacterium ioslated from Bering Sea.</title>
        <authorList>
            <person name="Chen X."/>
        </authorList>
    </citation>
    <scope>NUCLEOTIDE SEQUENCE [LARGE SCALE GENOMIC DNA]</scope>
    <source>
        <strain evidence="3 4">NB097-1</strain>
    </source>
</reference>
<feature type="domain" description="PilZ" evidence="2">
    <location>
        <begin position="3"/>
        <end position="100"/>
    </location>
</feature>
<keyword evidence="1" id="KW-0547">Nucleotide-binding</keyword>
<comment type="subunit">
    <text evidence="1">Monomer in both c-di-GMP-bound and free forms.</text>
</comment>